<dbReference type="EC" id="2.3.1.-" evidence="5"/>
<keyword evidence="2 5" id="KW-0808">Transferase</keyword>
<dbReference type="EMBL" id="CP106982">
    <property type="protein sequence ID" value="UYF96366.1"/>
    <property type="molecule type" value="Genomic_DNA"/>
</dbReference>
<evidence type="ECO:0000256" key="3">
    <source>
        <dbReference type="ARBA" id="ARBA00023315"/>
    </source>
</evidence>
<dbReference type="InterPro" id="IPR051016">
    <property type="entry name" value="Diverse_Substrate_AcTransf"/>
</dbReference>
<dbReference type="AlphaFoldDB" id="A0AA46SG04"/>
<dbReference type="GO" id="GO:0008080">
    <property type="term" value="F:N-acetyltransferase activity"/>
    <property type="evidence" value="ECO:0007669"/>
    <property type="project" value="TreeGrafter"/>
</dbReference>
<dbReference type="PANTHER" id="PTHR10545">
    <property type="entry name" value="DIAMINE N-ACETYLTRANSFERASE"/>
    <property type="match status" value="1"/>
</dbReference>
<dbReference type="InterPro" id="IPR000182">
    <property type="entry name" value="GNAT_dom"/>
</dbReference>
<dbReference type="Proteomes" id="UP001163947">
    <property type="component" value="Chromosome"/>
</dbReference>
<evidence type="ECO:0000313" key="6">
    <source>
        <dbReference type="Proteomes" id="UP001163947"/>
    </source>
</evidence>
<dbReference type="FunFam" id="3.40.630.30:FF:000064">
    <property type="entry name" value="GNAT family acetyltransferase"/>
    <property type="match status" value="1"/>
</dbReference>
<dbReference type="PANTHER" id="PTHR10545:SF29">
    <property type="entry name" value="GH14572P-RELATED"/>
    <property type="match status" value="1"/>
</dbReference>
<evidence type="ECO:0000259" key="4">
    <source>
        <dbReference type="PROSITE" id="PS51186"/>
    </source>
</evidence>
<dbReference type="Pfam" id="PF00583">
    <property type="entry name" value="Acetyltransf_1"/>
    <property type="match status" value="1"/>
</dbReference>
<evidence type="ECO:0000256" key="1">
    <source>
        <dbReference type="ARBA" id="ARBA00008694"/>
    </source>
</evidence>
<name>A0AA46SG04_9NOCA</name>
<dbReference type="SUPFAM" id="SSF55729">
    <property type="entry name" value="Acyl-CoA N-acyltransferases (Nat)"/>
    <property type="match status" value="1"/>
</dbReference>
<dbReference type="PROSITE" id="PS51186">
    <property type="entry name" value="GNAT"/>
    <property type="match status" value="1"/>
</dbReference>
<dbReference type="CDD" id="cd04301">
    <property type="entry name" value="NAT_SF"/>
    <property type="match status" value="1"/>
</dbReference>
<dbReference type="Gene3D" id="3.40.630.30">
    <property type="match status" value="1"/>
</dbReference>
<keyword evidence="3 5" id="KW-0012">Acyltransferase</keyword>
<evidence type="ECO:0000313" key="5">
    <source>
        <dbReference type="EMBL" id="UYF96366.1"/>
    </source>
</evidence>
<accession>A0AA46SG04</accession>
<sequence length="206" mass="22632">MPPQVPLSRNDPRLKVVRTRESTATSAVRRVADPHERPPIVIRRARPADVDALTALVYELAEYEKARAECTVVPEQLHTALFGRDAAAFAHVAEDAQGTVVGMALWFRNFSTWDGVHGIYLEDLYVRPEHRGHGHGRALLAALARECVDRGYSRLSWSVLDWNTPSIGFYRSLGAVPQDEWTTFRLSGQALAALGGDQATSSASGA</sequence>
<comment type="similarity">
    <text evidence="1">Belongs to the acetyltransferase family.</text>
</comment>
<protein>
    <submittedName>
        <fullName evidence="5">GNAT family N-acetyltransferase</fullName>
        <ecNumber evidence="5">2.3.1.-</ecNumber>
    </submittedName>
</protein>
<proteinExistence type="inferred from homology"/>
<organism evidence="5 6">
    <name type="scientific">Rhodococcus aetherivorans</name>
    <dbReference type="NCBI Taxonomy" id="191292"/>
    <lineage>
        <taxon>Bacteria</taxon>
        <taxon>Bacillati</taxon>
        <taxon>Actinomycetota</taxon>
        <taxon>Actinomycetes</taxon>
        <taxon>Mycobacteriales</taxon>
        <taxon>Nocardiaceae</taxon>
        <taxon>Rhodococcus</taxon>
    </lineage>
</organism>
<feature type="domain" description="N-acetyltransferase" evidence="4">
    <location>
        <begin position="40"/>
        <end position="197"/>
    </location>
</feature>
<dbReference type="InterPro" id="IPR016181">
    <property type="entry name" value="Acyl_CoA_acyltransferase"/>
</dbReference>
<gene>
    <name evidence="5" type="ORF">OCS65_11685</name>
</gene>
<evidence type="ECO:0000256" key="2">
    <source>
        <dbReference type="ARBA" id="ARBA00022679"/>
    </source>
</evidence>
<reference evidence="5" key="1">
    <citation type="submission" date="2022-09" db="EMBL/GenBank/DDBJ databases">
        <title>The genome sequence of Rhodococcus aetherivorans N1.</title>
        <authorList>
            <person name="Jiang W."/>
        </authorList>
    </citation>
    <scope>NUCLEOTIDE SEQUENCE</scope>
    <source>
        <strain evidence="5">N1</strain>
    </source>
</reference>